<evidence type="ECO:0000313" key="3">
    <source>
        <dbReference type="Proteomes" id="UP000324585"/>
    </source>
</evidence>
<name>A0A5J4YTF9_PORPP</name>
<feature type="compositionally biased region" description="Basic and acidic residues" evidence="1">
    <location>
        <begin position="50"/>
        <end position="75"/>
    </location>
</feature>
<dbReference type="EMBL" id="VRMN01000004">
    <property type="protein sequence ID" value="KAA8494636.1"/>
    <property type="molecule type" value="Genomic_DNA"/>
</dbReference>
<sequence length="260" mass="28193">MEGSAGVQQPQEPELAQEQPVQQSLSTVENKSDAELGSVEEAQVGVEEQAELRADKPEAEERVGLEEGPEPRVCVEEETEPVPDVQEPEQPSEEEEHAEQGSEEHDPVEESAEEQESVEEQKPGIHQAPVDMDEGVKFGDEAEKGSPVEMVTPADTPAQTPEKPAAAAAAAATTGVSAEKKGEEEEKEHETFSHKLMALIPGVGGPAKKEKQLKKIGKMDPAEKARLKQSYEKKLKVLNEQAKDLEELLGACQVMPKHGK</sequence>
<feature type="compositionally biased region" description="Acidic residues" evidence="1">
    <location>
        <begin position="106"/>
        <end position="118"/>
    </location>
</feature>
<evidence type="ECO:0000256" key="1">
    <source>
        <dbReference type="SAM" id="MobiDB-lite"/>
    </source>
</evidence>
<protein>
    <submittedName>
        <fullName evidence="2">Uncharacterized protein</fullName>
    </submittedName>
</protein>
<dbReference type="Proteomes" id="UP000324585">
    <property type="component" value="Unassembled WGS sequence"/>
</dbReference>
<feature type="compositionally biased region" description="Basic and acidic residues" evidence="1">
    <location>
        <begin position="178"/>
        <end position="193"/>
    </location>
</feature>
<dbReference type="AlphaFoldDB" id="A0A5J4YTF9"/>
<feature type="compositionally biased region" description="Low complexity" evidence="1">
    <location>
        <begin position="8"/>
        <end position="23"/>
    </location>
</feature>
<feature type="region of interest" description="Disordered" evidence="1">
    <location>
        <begin position="1"/>
        <end position="221"/>
    </location>
</feature>
<feature type="compositionally biased region" description="Basic and acidic residues" evidence="1">
    <location>
        <begin position="134"/>
        <end position="146"/>
    </location>
</feature>
<keyword evidence="3" id="KW-1185">Reference proteome</keyword>
<feature type="compositionally biased region" description="Acidic residues" evidence="1">
    <location>
        <begin position="76"/>
        <end position="97"/>
    </location>
</feature>
<accession>A0A5J4YTF9</accession>
<organism evidence="2 3">
    <name type="scientific">Porphyridium purpureum</name>
    <name type="common">Red alga</name>
    <name type="synonym">Porphyridium cruentum</name>
    <dbReference type="NCBI Taxonomy" id="35688"/>
    <lineage>
        <taxon>Eukaryota</taxon>
        <taxon>Rhodophyta</taxon>
        <taxon>Bangiophyceae</taxon>
        <taxon>Porphyridiales</taxon>
        <taxon>Porphyridiaceae</taxon>
        <taxon>Porphyridium</taxon>
    </lineage>
</organism>
<evidence type="ECO:0000313" key="2">
    <source>
        <dbReference type="EMBL" id="KAA8494636.1"/>
    </source>
</evidence>
<proteinExistence type="predicted"/>
<gene>
    <name evidence="2" type="ORF">FVE85_2877</name>
</gene>
<comment type="caution">
    <text evidence="2">The sequence shown here is derived from an EMBL/GenBank/DDBJ whole genome shotgun (WGS) entry which is preliminary data.</text>
</comment>
<reference evidence="3" key="1">
    <citation type="journal article" date="2019" name="Nat. Commun.">
        <title>Expansion of phycobilisome linker gene families in mesophilic red algae.</title>
        <authorList>
            <person name="Lee J."/>
            <person name="Kim D."/>
            <person name="Bhattacharya D."/>
            <person name="Yoon H.S."/>
        </authorList>
    </citation>
    <scope>NUCLEOTIDE SEQUENCE [LARGE SCALE GENOMIC DNA]</scope>
    <source>
        <strain evidence="3">CCMP 1328</strain>
    </source>
</reference>